<dbReference type="InterPro" id="IPR005508">
    <property type="entry name" value="At2g31720-like"/>
</dbReference>
<dbReference type="EMBL" id="JAYWIO010000007">
    <property type="protein sequence ID" value="KAK7251395.1"/>
    <property type="molecule type" value="Genomic_DNA"/>
</dbReference>
<keyword evidence="2" id="KW-1185">Reference proteome</keyword>
<name>A0AAN9E908_CROPI</name>
<evidence type="ECO:0000313" key="1">
    <source>
        <dbReference type="EMBL" id="KAK7251395.1"/>
    </source>
</evidence>
<comment type="caution">
    <text evidence="1">The sequence shown here is derived from an EMBL/GenBank/DDBJ whole genome shotgun (WGS) entry which is preliminary data.</text>
</comment>
<dbReference type="GO" id="GO:0003677">
    <property type="term" value="F:DNA binding"/>
    <property type="evidence" value="ECO:0007669"/>
    <property type="project" value="InterPro"/>
</dbReference>
<dbReference type="PANTHER" id="PTHR31541">
    <property type="entry name" value="B3 DOMAIN PLANT PROTEIN-RELATED"/>
    <property type="match status" value="1"/>
</dbReference>
<reference evidence="1 2" key="1">
    <citation type="submission" date="2024-01" db="EMBL/GenBank/DDBJ databases">
        <title>The genomes of 5 underutilized Papilionoideae crops provide insights into root nodulation and disease resistanc.</title>
        <authorList>
            <person name="Yuan L."/>
        </authorList>
    </citation>
    <scope>NUCLEOTIDE SEQUENCE [LARGE SCALE GENOMIC DNA]</scope>
    <source>
        <strain evidence="1">ZHUSHIDOU_FW_LH</strain>
        <tissue evidence="1">Leaf</tissue>
    </source>
</reference>
<gene>
    <name evidence="1" type="ORF">RIF29_34548</name>
</gene>
<dbReference type="PANTHER" id="PTHR31541:SF25">
    <property type="entry name" value="GAMMA-GLIADIN B"/>
    <property type="match status" value="1"/>
</dbReference>
<proteinExistence type="predicted"/>
<dbReference type="Pfam" id="PF03754">
    <property type="entry name" value="At2g31720-like"/>
    <property type="match status" value="1"/>
</dbReference>
<evidence type="ECO:0000313" key="2">
    <source>
        <dbReference type="Proteomes" id="UP001372338"/>
    </source>
</evidence>
<dbReference type="AlphaFoldDB" id="A0AAN9E908"/>
<dbReference type="Proteomes" id="UP001372338">
    <property type="component" value="Unassembled WGS sequence"/>
</dbReference>
<protein>
    <submittedName>
        <fullName evidence="1">Uncharacterized protein</fullName>
    </submittedName>
</protein>
<sequence>MTKIHQTSMKPTKNSVAAADEALKSYDFGKAGTSGSKKPIDLSFKEPIKSMDSGFEGCSSSNLHLPPKKRLKSIANVVLKEEASLEKPITFMSYAIEGVEPATNLEDDDRVLRMKKGKGLKRTRETFINDAENVDVVADQEWVLGESSKTNEKIKKTELTKEQLQILDQAIAEAPTFLPQEFINMINEMGDNEITLAITKYLYITYLSPQHMHLSMPLKQIKNAGFLREGELQVLERGIIPMVLLQPLLELTNLVLAKWYAKAKHDGTRNACYILTTNWMEVVRANDLQKYGGSSSMVL</sequence>
<accession>A0AAN9E908</accession>
<organism evidence="1 2">
    <name type="scientific">Crotalaria pallida</name>
    <name type="common">Smooth rattlebox</name>
    <name type="synonym">Crotalaria striata</name>
    <dbReference type="NCBI Taxonomy" id="3830"/>
    <lineage>
        <taxon>Eukaryota</taxon>
        <taxon>Viridiplantae</taxon>
        <taxon>Streptophyta</taxon>
        <taxon>Embryophyta</taxon>
        <taxon>Tracheophyta</taxon>
        <taxon>Spermatophyta</taxon>
        <taxon>Magnoliopsida</taxon>
        <taxon>eudicotyledons</taxon>
        <taxon>Gunneridae</taxon>
        <taxon>Pentapetalae</taxon>
        <taxon>rosids</taxon>
        <taxon>fabids</taxon>
        <taxon>Fabales</taxon>
        <taxon>Fabaceae</taxon>
        <taxon>Papilionoideae</taxon>
        <taxon>50 kb inversion clade</taxon>
        <taxon>genistoids sensu lato</taxon>
        <taxon>core genistoids</taxon>
        <taxon>Crotalarieae</taxon>
        <taxon>Crotalaria</taxon>
    </lineage>
</organism>